<dbReference type="AlphaFoldDB" id="A0A6C0K5B5"/>
<reference evidence="1" key="1">
    <citation type="journal article" date="2020" name="Nature">
        <title>Giant virus diversity and host interactions through global metagenomics.</title>
        <authorList>
            <person name="Schulz F."/>
            <person name="Roux S."/>
            <person name="Paez-Espino D."/>
            <person name="Jungbluth S."/>
            <person name="Walsh D.A."/>
            <person name="Denef V.J."/>
            <person name="McMahon K.D."/>
            <person name="Konstantinidis K.T."/>
            <person name="Eloe-Fadrosh E.A."/>
            <person name="Kyrpides N.C."/>
            <person name="Woyke T."/>
        </authorList>
    </citation>
    <scope>NUCLEOTIDE SEQUENCE</scope>
    <source>
        <strain evidence="1">GVMAG-S-1101169-75</strain>
    </source>
</reference>
<evidence type="ECO:0008006" key="2">
    <source>
        <dbReference type="Google" id="ProtNLM"/>
    </source>
</evidence>
<sequence length="225" mass="27198">MNLVFYTCFYGTNNNVACRIPEIPSLKYKCYYFTNNRRIIEQLKNTNWIGVYDDKPLTDDLIESCMLSKHVKVVPHEYSELKDYDYLCYLDSKLEKVSEEFVEHFIHKYFVKQNYALLLREHWFIHNNVWSEFNASMTQCRYALEKEKYINYINNQVKNGLSELTEHHCASGFMIRNMKHEKIKELNNTWYRHIQECGIQCQISFFFVKQLFSDCIYPFTEIPFV</sequence>
<name>A0A6C0K5B5_9ZZZZ</name>
<proteinExistence type="predicted"/>
<protein>
    <recommendedName>
        <fullName evidence="2">DUF616 domain-containing protein</fullName>
    </recommendedName>
</protein>
<dbReference type="EMBL" id="MN740792">
    <property type="protein sequence ID" value="QHU11907.1"/>
    <property type="molecule type" value="Genomic_DNA"/>
</dbReference>
<evidence type="ECO:0000313" key="1">
    <source>
        <dbReference type="EMBL" id="QHU11907.1"/>
    </source>
</evidence>
<accession>A0A6C0K5B5</accession>
<organism evidence="1">
    <name type="scientific">viral metagenome</name>
    <dbReference type="NCBI Taxonomy" id="1070528"/>
    <lineage>
        <taxon>unclassified sequences</taxon>
        <taxon>metagenomes</taxon>
        <taxon>organismal metagenomes</taxon>
    </lineage>
</organism>